<protein>
    <submittedName>
        <fullName evidence="2">Glycosyltransferase family 2 protein</fullName>
    </submittedName>
</protein>
<dbReference type="RefSeq" id="WP_205155970.1">
    <property type="nucleotide sequence ID" value="NZ_JACLYY010000006.1"/>
</dbReference>
<gene>
    <name evidence="2" type="ORF">H7U36_07700</name>
</gene>
<feature type="domain" description="Glycosyltransferase 2-like" evidence="1">
    <location>
        <begin position="548"/>
        <end position="692"/>
    </location>
</feature>
<dbReference type="CDD" id="cd04186">
    <property type="entry name" value="GT_2_like_c"/>
    <property type="match status" value="1"/>
</dbReference>
<comment type="caution">
    <text evidence="2">The sequence shown here is derived from an EMBL/GenBank/DDBJ whole genome shotgun (WGS) entry which is preliminary data.</text>
</comment>
<dbReference type="PANTHER" id="PTHR43179:SF7">
    <property type="entry name" value="RHAMNOSYLTRANSFERASE WBBL"/>
    <property type="match status" value="1"/>
</dbReference>
<organism evidence="2 3">
    <name type="scientific">Faecalicatena fissicatena</name>
    <dbReference type="NCBI Taxonomy" id="290055"/>
    <lineage>
        <taxon>Bacteria</taxon>
        <taxon>Bacillati</taxon>
        <taxon>Bacillota</taxon>
        <taxon>Clostridia</taxon>
        <taxon>Lachnospirales</taxon>
        <taxon>Lachnospiraceae</taxon>
        <taxon>Faecalicatena</taxon>
    </lineage>
</organism>
<name>A0ABS2E8L8_9FIRM</name>
<dbReference type="Pfam" id="PF00535">
    <property type="entry name" value="Glycos_transf_2"/>
    <property type="match status" value="2"/>
</dbReference>
<dbReference type="Gene3D" id="3.90.550.10">
    <property type="entry name" value="Spore Coat Polysaccharide Biosynthesis Protein SpsA, Chain A"/>
    <property type="match status" value="2"/>
</dbReference>
<proteinExistence type="predicted"/>
<dbReference type="InterPro" id="IPR029044">
    <property type="entry name" value="Nucleotide-diphossugar_trans"/>
</dbReference>
<dbReference type="Proteomes" id="UP000716906">
    <property type="component" value="Unassembled WGS sequence"/>
</dbReference>
<feature type="domain" description="Glycosyltransferase 2-like" evidence="1">
    <location>
        <begin position="290"/>
        <end position="406"/>
    </location>
</feature>
<evidence type="ECO:0000259" key="1">
    <source>
        <dbReference type="Pfam" id="PF00535"/>
    </source>
</evidence>
<reference evidence="2 3" key="1">
    <citation type="journal article" date="2021" name="Sci. Rep.">
        <title>The distribution of antibiotic resistance genes in chicken gut microbiota commensals.</title>
        <authorList>
            <person name="Juricova H."/>
            <person name="Matiasovicova J."/>
            <person name="Kubasova T."/>
            <person name="Cejkova D."/>
            <person name="Rychlik I."/>
        </authorList>
    </citation>
    <scope>NUCLEOTIDE SEQUENCE [LARGE SCALE GENOMIC DNA]</scope>
    <source>
        <strain evidence="2 3">An773</strain>
    </source>
</reference>
<dbReference type="CDD" id="cd04184">
    <property type="entry name" value="GT2_RfbC_Mx_like"/>
    <property type="match status" value="1"/>
</dbReference>
<dbReference type="SUPFAM" id="SSF53448">
    <property type="entry name" value="Nucleotide-diphospho-sugar transferases"/>
    <property type="match status" value="2"/>
</dbReference>
<sequence>MSENKNEFKIIRYRLRVGKPNTLLVQGWFTDNDIGENELLFLLDDKRLPVKITTKEGMEIRKKHLADSYGIDKEYYFWVAIPEKLRDSQFVRVFENKGGKNRLSYAIPCAKINKLRKKVDKYVENPKIDDGKVTITGWYISVGEKADISIKGDKGQKLSFDLKEVFRQDVKMEFPDALDEQIHGFKIELGTVKDKTINICIHDGAKASSYKCEIHPSALKKGVMKVNALCVKSRAYFNNNGLKKTIKRSIVKIFKLDENNYKEWMKKYRPTQEELEKQAHTEFEIKPKFSILVPVYKTPLNYLNEMIQSVQAQTYSNWELCLSDGSGALNSALSKALENYCKADERIKVCFSKEPLQISANTNMAMGLAEGDYIVFADHDDLLTPDALFECAKAINQYPDIDVLYSDEDKISMDGKEYFDPHFKTDFNIDLLCSMNYICHLFVVKKNIVGQIGLLRSEYDGAQDYDFVLRSVEQAKHIYHIPKVLYHWRAHKDSTSENPESKLYAFEAGAKAVQAHYDRVGIKAKVRQGEYLGLYKTDHILTDHPMISIIIPNKDHIDDLDKCISSIESKTAYDNYEYIIVENNSEKEETFKYYKDLEQANSKVKVVYWKDEFNYSAINNFGAGFANGDYLLLLNNDTEIINDNCLEELLGYCMHDNVGAVGARLYYDDDTIQHAGVIVGFGGIAGHAFIGLPRSANGYFSRIICAQDLSAVTAACMMVKKSVFEEVGGFDENLKVAFNDIDLCMKIRNAGYLIVYNPYAELYHYESKSRGLEDTKEKVERFNSEIATFAGKWPDILKNGDPYYNPNLSMERCDFSLK</sequence>
<evidence type="ECO:0000313" key="2">
    <source>
        <dbReference type="EMBL" id="MBM6737986.1"/>
    </source>
</evidence>
<keyword evidence="3" id="KW-1185">Reference proteome</keyword>
<dbReference type="InterPro" id="IPR001173">
    <property type="entry name" value="Glyco_trans_2-like"/>
</dbReference>
<dbReference type="EMBL" id="JACLYY010000006">
    <property type="protein sequence ID" value="MBM6737986.1"/>
    <property type="molecule type" value="Genomic_DNA"/>
</dbReference>
<dbReference type="PANTHER" id="PTHR43179">
    <property type="entry name" value="RHAMNOSYLTRANSFERASE WBBL"/>
    <property type="match status" value="1"/>
</dbReference>
<accession>A0ABS2E8L8</accession>
<evidence type="ECO:0000313" key="3">
    <source>
        <dbReference type="Proteomes" id="UP000716906"/>
    </source>
</evidence>